<evidence type="ECO:0000313" key="3">
    <source>
        <dbReference type="EMBL" id="MFD2698843.1"/>
    </source>
</evidence>
<dbReference type="PROSITE" id="PS00571">
    <property type="entry name" value="AMIDASES"/>
    <property type="match status" value="1"/>
</dbReference>
<evidence type="ECO:0000259" key="2">
    <source>
        <dbReference type="PROSITE" id="PS51272"/>
    </source>
</evidence>
<proteinExistence type="predicted"/>
<evidence type="ECO:0000313" key="4">
    <source>
        <dbReference type="Proteomes" id="UP001597540"/>
    </source>
</evidence>
<dbReference type="InterPro" id="IPR001119">
    <property type="entry name" value="SLH_dom"/>
</dbReference>
<dbReference type="EMBL" id="JBHUMJ010000002">
    <property type="protein sequence ID" value="MFD2698843.1"/>
    <property type="molecule type" value="Genomic_DNA"/>
</dbReference>
<feature type="signal peptide" evidence="1">
    <location>
        <begin position="1"/>
        <end position="36"/>
    </location>
</feature>
<dbReference type="RefSeq" id="WP_076312464.1">
    <property type="nucleotide sequence ID" value="NZ_JBHUMJ010000002.1"/>
</dbReference>
<dbReference type="PROSITE" id="PS51272">
    <property type="entry name" value="SLH"/>
    <property type="match status" value="1"/>
</dbReference>
<comment type="caution">
    <text evidence="3">The sequence shown here is derived from an EMBL/GenBank/DDBJ whole genome shotgun (WGS) entry which is preliminary data.</text>
</comment>
<keyword evidence="4" id="KW-1185">Reference proteome</keyword>
<accession>A0ABW5SH72</accession>
<protein>
    <submittedName>
        <fullName evidence="3">Amidase family protein</fullName>
    </submittedName>
</protein>
<dbReference type="Proteomes" id="UP001597540">
    <property type="component" value="Unassembled WGS sequence"/>
</dbReference>
<dbReference type="Pfam" id="PF01425">
    <property type="entry name" value="Amidase"/>
    <property type="match status" value="1"/>
</dbReference>
<gene>
    <name evidence="3" type="ORF">ACFSVM_00035</name>
</gene>
<evidence type="ECO:0000256" key="1">
    <source>
        <dbReference type="SAM" id="SignalP"/>
    </source>
</evidence>
<dbReference type="InterPro" id="IPR020556">
    <property type="entry name" value="Amidase_CS"/>
</dbReference>
<dbReference type="Gene3D" id="3.90.1300.10">
    <property type="entry name" value="Amidase signature (AS) domain"/>
    <property type="match status" value="1"/>
</dbReference>
<dbReference type="InterPro" id="IPR036928">
    <property type="entry name" value="AS_sf"/>
</dbReference>
<dbReference type="PANTHER" id="PTHR42678">
    <property type="entry name" value="AMIDASE"/>
    <property type="match status" value="1"/>
</dbReference>
<dbReference type="SUPFAM" id="SSF75304">
    <property type="entry name" value="Amidase signature (AS) enzymes"/>
    <property type="match status" value="1"/>
</dbReference>
<dbReference type="PANTHER" id="PTHR42678:SF34">
    <property type="entry name" value="OS04G0183300 PROTEIN"/>
    <property type="match status" value="1"/>
</dbReference>
<reference evidence="4" key="1">
    <citation type="journal article" date="2019" name="Int. J. Syst. Evol. Microbiol.">
        <title>The Global Catalogue of Microorganisms (GCM) 10K type strain sequencing project: providing services to taxonomists for standard genome sequencing and annotation.</title>
        <authorList>
            <consortium name="The Broad Institute Genomics Platform"/>
            <consortium name="The Broad Institute Genome Sequencing Center for Infectious Disease"/>
            <person name="Wu L."/>
            <person name="Ma J."/>
        </authorList>
    </citation>
    <scope>NUCLEOTIDE SEQUENCE [LARGE SCALE GENOMIC DNA]</scope>
    <source>
        <strain evidence="4">KCTC 33849</strain>
    </source>
</reference>
<organism evidence="3 4">
    <name type="scientific">Paenibacillus shunpengii</name>
    <dbReference type="NCBI Taxonomy" id="2054424"/>
    <lineage>
        <taxon>Bacteria</taxon>
        <taxon>Bacillati</taxon>
        <taxon>Bacillota</taxon>
        <taxon>Bacilli</taxon>
        <taxon>Bacillales</taxon>
        <taxon>Paenibacillaceae</taxon>
        <taxon>Paenibacillus</taxon>
    </lineage>
</organism>
<dbReference type="Pfam" id="PF00395">
    <property type="entry name" value="SLH"/>
    <property type="match status" value="1"/>
</dbReference>
<dbReference type="InterPro" id="IPR023631">
    <property type="entry name" value="Amidase_dom"/>
</dbReference>
<name>A0ABW5SH72_9BACL</name>
<feature type="chain" id="PRO_5047463197" evidence="1">
    <location>
        <begin position="37"/>
        <end position="645"/>
    </location>
</feature>
<keyword evidence="1" id="KW-0732">Signal</keyword>
<sequence length="645" mass="68829">MKVDKPLHRWRKSGQALLAAALLTSSFLLPAYTVSAADGTNSIGTSSAEISPNKPAGTTYFYDQMKRAAETAGVPFTLEKATGTVISRQAAAQAIQDWLSLPAADHTFKDIPQNSSYADAISAVAQAGIMTGYSKESFFPRTPLTVSDVQLIYDRVLEYIQPFEVEEATISDMQKAMEQGKLTSVQLVQMYLDRIEQYDDQGPSLNAVLTINEDALDIAAELDKERTSTGPRSDLHGIPILVKDNYDTSDMPTSAGCLCLKDSVPDEDAEQIARLKEAGAIILGKTNLHEFAFGITTSSSLGGQTLNPYALDHYPGGSSGGTGAAIAANFAAAGLGTDTGGSIRIPSSFNSLVGIRPTIGLASRDGIIPLALTQDVGGPMARTVEDAAIMLDAIAGYDPEDVSTAASVGRIPESYLDELDPQGLQGARIGVASELFSTSSDAEQETSSIIYNAINEIEGLGATAVEIRIPNLAELSKYPSLSSYEFKFQLNDYLEGLGEDAPYTTLSEIIASGNYDLDQEQSMKSRDARETLETEEYKDIVLKRTKLAKDSLLKVMADHDLDAIVYPSTAAAAAVIGEPQNAGGNNRLSAFSGFPAITVPAGFTKDGLPVGIEFLGRAYDEGKLIKLAYSYEQGTQHRKAPMLSE</sequence>
<feature type="domain" description="SLH" evidence="2">
    <location>
        <begin position="104"/>
        <end position="167"/>
    </location>
</feature>